<dbReference type="Pfam" id="PF05184">
    <property type="entry name" value="SapB_1"/>
    <property type="match status" value="1"/>
</dbReference>
<accession>A0A2Z6MSH5</accession>
<evidence type="ECO:0000256" key="10">
    <source>
        <dbReference type="ARBA" id="ARBA00037221"/>
    </source>
</evidence>
<gene>
    <name evidence="15" type="ORF">TSUD_160400</name>
</gene>
<feature type="domain" description="Saposin B-type" evidence="14">
    <location>
        <begin position="115"/>
        <end position="195"/>
    </location>
</feature>
<dbReference type="InterPro" id="IPR007856">
    <property type="entry name" value="SapB_1"/>
</dbReference>
<evidence type="ECO:0000256" key="6">
    <source>
        <dbReference type="ARBA" id="ARBA00022750"/>
    </source>
</evidence>
<evidence type="ECO:0000259" key="14">
    <source>
        <dbReference type="PROSITE" id="PS50015"/>
    </source>
</evidence>
<dbReference type="SUPFAM" id="SSF47862">
    <property type="entry name" value="Saposin"/>
    <property type="match status" value="2"/>
</dbReference>
<evidence type="ECO:0000313" key="15">
    <source>
        <dbReference type="EMBL" id="GAU35388.1"/>
    </source>
</evidence>
<dbReference type="AlphaFoldDB" id="A0A2Z6MSH5"/>
<keyword evidence="3" id="KW-0645">Protease</keyword>
<evidence type="ECO:0000313" key="16">
    <source>
        <dbReference type="Proteomes" id="UP000242715"/>
    </source>
</evidence>
<dbReference type="OrthoDB" id="69496at2759"/>
<protein>
    <recommendedName>
        <fullName evidence="11">Pulmonary surfactant-associated protein B</fullName>
    </recommendedName>
    <alternativeName>
        <fullName evidence="12">Pulmonary surfactant-associated proteolipid SPL(Phe)</fullName>
    </alternativeName>
</protein>
<comment type="subcellular location">
    <subcellularLocation>
        <location evidence="1">Secreted</location>
        <location evidence="1">Extracellular space</location>
    </subcellularLocation>
</comment>
<keyword evidence="7" id="KW-0865">Zymogen</keyword>
<evidence type="ECO:0000256" key="12">
    <source>
        <dbReference type="ARBA" id="ARBA00041785"/>
    </source>
</evidence>
<dbReference type="FunFam" id="1.10.225.10:FF:000008">
    <property type="entry name" value="Pulmonary surfactant-associated protein B"/>
    <property type="match status" value="1"/>
</dbReference>
<evidence type="ECO:0000256" key="1">
    <source>
        <dbReference type="ARBA" id="ARBA00004239"/>
    </source>
</evidence>
<dbReference type="InterPro" id="IPR008138">
    <property type="entry name" value="SapB_2"/>
</dbReference>
<sequence>TMGGRIGLLFVVVLGVALACDGRGLANPYQYWSILAANSASSELGRIPDVCALCEEYTSKALDYINENKTQSECINLVDYYLPLFFLEMTSVQPGDFCNKVNLCQNIANFSLQVQENSCEFCKDTISSLLDKIQDPDTELEIIETLLKVCSSVDKFASKCKRIVLEYGPLVFENAEKFLEKNDICTALHACKDSTLLEKSFLSGLLSIFYGNNVFIRIVHFLKIALF</sequence>
<keyword evidence="4 13" id="KW-0732">Signal</keyword>
<keyword evidence="16" id="KW-1185">Reference proteome</keyword>
<comment type="function">
    <text evidence="10">Pulmonary surfactant-associated proteins promote alveolar stability by lowering the surface tension at the air-liquid interface in the peripheral air spaces. SP-B increases the collapse pressure of palmitic acid to nearly 70 millinewtons per meter.</text>
</comment>
<dbReference type="Gene3D" id="1.10.225.10">
    <property type="entry name" value="Saposin-like"/>
    <property type="match status" value="1"/>
</dbReference>
<dbReference type="EMBL" id="DF973589">
    <property type="protein sequence ID" value="GAU35388.1"/>
    <property type="molecule type" value="Genomic_DNA"/>
</dbReference>
<keyword evidence="9" id="KW-0325">Glycoprotein</keyword>
<evidence type="ECO:0000256" key="9">
    <source>
        <dbReference type="ARBA" id="ARBA00023180"/>
    </source>
</evidence>
<feature type="chain" id="PRO_5016358324" description="Pulmonary surfactant-associated protein B" evidence="13">
    <location>
        <begin position="20"/>
        <end position="227"/>
    </location>
</feature>
<dbReference type="GO" id="GO:0004190">
    <property type="term" value="F:aspartic-type endopeptidase activity"/>
    <property type="evidence" value="ECO:0007669"/>
    <property type="project" value="UniProtKB-KW"/>
</dbReference>
<name>A0A2Z6MSH5_TRISU</name>
<dbReference type="SMART" id="SM00741">
    <property type="entry name" value="SapB"/>
    <property type="match status" value="2"/>
</dbReference>
<evidence type="ECO:0000256" key="3">
    <source>
        <dbReference type="ARBA" id="ARBA00022670"/>
    </source>
</evidence>
<evidence type="ECO:0000256" key="7">
    <source>
        <dbReference type="ARBA" id="ARBA00023145"/>
    </source>
</evidence>
<keyword evidence="6" id="KW-0378">Hydrolase</keyword>
<keyword evidence="8" id="KW-1015">Disulfide bond</keyword>
<dbReference type="PANTHER" id="PTHR11480:SF80">
    <property type="entry name" value="SAPOSIN-RELATED"/>
    <property type="match status" value="1"/>
</dbReference>
<dbReference type="GO" id="GO:0005576">
    <property type="term" value="C:extracellular region"/>
    <property type="evidence" value="ECO:0007669"/>
    <property type="project" value="UniProtKB-SubCell"/>
</dbReference>
<keyword evidence="6" id="KW-0064">Aspartyl protease</keyword>
<dbReference type="PANTHER" id="PTHR11480">
    <property type="entry name" value="SAPOSIN-RELATED"/>
    <property type="match status" value="1"/>
</dbReference>
<keyword evidence="2" id="KW-0964">Secreted</keyword>
<evidence type="ECO:0000256" key="11">
    <source>
        <dbReference type="ARBA" id="ARBA00041094"/>
    </source>
</evidence>
<evidence type="ECO:0000256" key="4">
    <source>
        <dbReference type="ARBA" id="ARBA00022729"/>
    </source>
</evidence>
<evidence type="ECO:0000256" key="5">
    <source>
        <dbReference type="ARBA" id="ARBA00022737"/>
    </source>
</evidence>
<dbReference type="InterPro" id="IPR051428">
    <property type="entry name" value="Sphingo_Act-Surfact_Prot"/>
</dbReference>
<organism evidence="15 16">
    <name type="scientific">Trifolium subterraneum</name>
    <name type="common">Subterranean clover</name>
    <dbReference type="NCBI Taxonomy" id="3900"/>
    <lineage>
        <taxon>Eukaryota</taxon>
        <taxon>Viridiplantae</taxon>
        <taxon>Streptophyta</taxon>
        <taxon>Embryophyta</taxon>
        <taxon>Tracheophyta</taxon>
        <taxon>Spermatophyta</taxon>
        <taxon>Magnoliopsida</taxon>
        <taxon>eudicotyledons</taxon>
        <taxon>Gunneridae</taxon>
        <taxon>Pentapetalae</taxon>
        <taxon>rosids</taxon>
        <taxon>fabids</taxon>
        <taxon>Fabales</taxon>
        <taxon>Fabaceae</taxon>
        <taxon>Papilionoideae</taxon>
        <taxon>50 kb inversion clade</taxon>
        <taxon>NPAAA clade</taxon>
        <taxon>Hologalegina</taxon>
        <taxon>IRL clade</taxon>
        <taxon>Trifolieae</taxon>
        <taxon>Trifolium</taxon>
    </lineage>
</organism>
<dbReference type="Pfam" id="PF03489">
    <property type="entry name" value="SapB_2"/>
    <property type="match status" value="2"/>
</dbReference>
<keyword evidence="5" id="KW-0677">Repeat</keyword>
<dbReference type="GO" id="GO:0006508">
    <property type="term" value="P:proteolysis"/>
    <property type="evidence" value="ECO:0007669"/>
    <property type="project" value="UniProtKB-KW"/>
</dbReference>
<proteinExistence type="predicted"/>
<dbReference type="GO" id="GO:0006629">
    <property type="term" value="P:lipid metabolic process"/>
    <property type="evidence" value="ECO:0007669"/>
    <property type="project" value="InterPro"/>
</dbReference>
<dbReference type="PROSITE" id="PS50015">
    <property type="entry name" value="SAP_B"/>
    <property type="match status" value="1"/>
</dbReference>
<feature type="signal peptide" evidence="13">
    <location>
        <begin position="1"/>
        <end position="19"/>
    </location>
</feature>
<dbReference type="InterPro" id="IPR008139">
    <property type="entry name" value="SaposinB_dom"/>
</dbReference>
<feature type="non-terminal residue" evidence="15">
    <location>
        <position position="1"/>
    </location>
</feature>
<dbReference type="InterPro" id="IPR011001">
    <property type="entry name" value="Saposin-like"/>
</dbReference>
<reference evidence="16" key="1">
    <citation type="journal article" date="2017" name="Front. Plant Sci.">
        <title>Climate Clever Clovers: New Paradigm to Reduce the Environmental Footprint of Ruminants by Breeding Low Methanogenic Forages Utilizing Haplotype Variation.</title>
        <authorList>
            <person name="Kaur P."/>
            <person name="Appels R."/>
            <person name="Bayer P.E."/>
            <person name="Keeble-Gagnere G."/>
            <person name="Wang J."/>
            <person name="Hirakawa H."/>
            <person name="Shirasawa K."/>
            <person name="Vercoe P."/>
            <person name="Stefanova K."/>
            <person name="Durmic Z."/>
            <person name="Nichols P."/>
            <person name="Revell C."/>
            <person name="Isobe S.N."/>
            <person name="Edwards D."/>
            <person name="Erskine W."/>
        </authorList>
    </citation>
    <scope>NUCLEOTIDE SEQUENCE [LARGE SCALE GENOMIC DNA]</scope>
    <source>
        <strain evidence="16">cv. Daliak</strain>
    </source>
</reference>
<dbReference type="Proteomes" id="UP000242715">
    <property type="component" value="Unassembled WGS sequence"/>
</dbReference>
<evidence type="ECO:0000256" key="8">
    <source>
        <dbReference type="ARBA" id="ARBA00023157"/>
    </source>
</evidence>
<evidence type="ECO:0000256" key="2">
    <source>
        <dbReference type="ARBA" id="ARBA00022525"/>
    </source>
</evidence>
<evidence type="ECO:0000256" key="13">
    <source>
        <dbReference type="SAM" id="SignalP"/>
    </source>
</evidence>